<feature type="compositionally biased region" description="Basic and acidic residues" evidence="1">
    <location>
        <begin position="63"/>
        <end position="77"/>
    </location>
</feature>
<gene>
    <name evidence="3" type="ORF">Sradi_0111200</name>
</gene>
<keyword evidence="2" id="KW-0472">Membrane</keyword>
<sequence>MSGDTKKVGNGSGAAARGGFRAKLEHYLYSGEKKHVAAGIAVIGVLFGIPWYLMNRGSKHQSHQDYLERADKARSERLSAGSSLTR</sequence>
<organism evidence="3">
    <name type="scientific">Sesamum radiatum</name>
    <name type="common">Black benniseed</name>
    <dbReference type="NCBI Taxonomy" id="300843"/>
    <lineage>
        <taxon>Eukaryota</taxon>
        <taxon>Viridiplantae</taxon>
        <taxon>Streptophyta</taxon>
        <taxon>Embryophyta</taxon>
        <taxon>Tracheophyta</taxon>
        <taxon>Spermatophyta</taxon>
        <taxon>Magnoliopsida</taxon>
        <taxon>eudicotyledons</taxon>
        <taxon>Gunneridae</taxon>
        <taxon>Pentapetalae</taxon>
        <taxon>asterids</taxon>
        <taxon>lamiids</taxon>
        <taxon>Lamiales</taxon>
        <taxon>Pedaliaceae</taxon>
        <taxon>Sesamum</taxon>
    </lineage>
</organism>
<keyword evidence="2" id="KW-0812">Transmembrane</keyword>
<protein>
    <recommendedName>
        <fullName evidence="4">GAG1At protein</fullName>
    </recommendedName>
</protein>
<evidence type="ECO:0000256" key="1">
    <source>
        <dbReference type="SAM" id="MobiDB-lite"/>
    </source>
</evidence>
<name>A0AAW2WJX3_SESRA</name>
<dbReference type="PANTHER" id="PTHR35990:SF1">
    <property type="entry name" value="GAG1AT PROTEIN"/>
    <property type="match status" value="1"/>
</dbReference>
<proteinExistence type="predicted"/>
<feature type="transmembrane region" description="Helical" evidence="2">
    <location>
        <begin position="36"/>
        <end position="54"/>
    </location>
</feature>
<dbReference type="EMBL" id="JACGWJ010000001">
    <property type="protein sequence ID" value="KAL0441723.1"/>
    <property type="molecule type" value="Genomic_DNA"/>
</dbReference>
<evidence type="ECO:0008006" key="4">
    <source>
        <dbReference type="Google" id="ProtNLM"/>
    </source>
</evidence>
<reference evidence="3" key="1">
    <citation type="submission" date="2020-06" db="EMBL/GenBank/DDBJ databases">
        <authorList>
            <person name="Li T."/>
            <person name="Hu X."/>
            <person name="Zhang T."/>
            <person name="Song X."/>
            <person name="Zhang H."/>
            <person name="Dai N."/>
            <person name="Sheng W."/>
            <person name="Hou X."/>
            <person name="Wei L."/>
        </authorList>
    </citation>
    <scope>NUCLEOTIDE SEQUENCE</scope>
    <source>
        <strain evidence="3">G02</strain>
        <tissue evidence="3">Leaf</tissue>
    </source>
</reference>
<keyword evidence="2" id="KW-1133">Transmembrane helix</keyword>
<dbReference type="PANTHER" id="PTHR35990">
    <property type="entry name" value="GAG1AT PROTEIN"/>
    <property type="match status" value="1"/>
</dbReference>
<accession>A0AAW2WJX3</accession>
<comment type="caution">
    <text evidence="3">The sequence shown here is derived from an EMBL/GenBank/DDBJ whole genome shotgun (WGS) entry which is preliminary data.</text>
</comment>
<feature type="region of interest" description="Disordered" evidence="1">
    <location>
        <begin position="63"/>
        <end position="86"/>
    </location>
</feature>
<reference evidence="3" key="2">
    <citation type="journal article" date="2024" name="Plant">
        <title>Genomic evolution and insights into agronomic trait innovations of Sesamum species.</title>
        <authorList>
            <person name="Miao H."/>
            <person name="Wang L."/>
            <person name="Qu L."/>
            <person name="Liu H."/>
            <person name="Sun Y."/>
            <person name="Le M."/>
            <person name="Wang Q."/>
            <person name="Wei S."/>
            <person name="Zheng Y."/>
            <person name="Lin W."/>
            <person name="Duan Y."/>
            <person name="Cao H."/>
            <person name="Xiong S."/>
            <person name="Wang X."/>
            <person name="Wei L."/>
            <person name="Li C."/>
            <person name="Ma Q."/>
            <person name="Ju M."/>
            <person name="Zhao R."/>
            <person name="Li G."/>
            <person name="Mu C."/>
            <person name="Tian Q."/>
            <person name="Mei H."/>
            <person name="Zhang T."/>
            <person name="Gao T."/>
            <person name="Zhang H."/>
        </authorList>
    </citation>
    <scope>NUCLEOTIDE SEQUENCE</scope>
    <source>
        <strain evidence="3">G02</strain>
    </source>
</reference>
<evidence type="ECO:0000313" key="3">
    <source>
        <dbReference type="EMBL" id="KAL0441723.1"/>
    </source>
</evidence>
<dbReference type="AlphaFoldDB" id="A0AAW2WJX3"/>
<evidence type="ECO:0000256" key="2">
    <source>
        <dbReference type="SAM" id="Phobius"/>
    </source>
</evidence>